<dbReference type="RefSeq" id="WP_165235828.1">
    <property type="nucleotide sequence ID" value="NZ_CP049257.1"/>
</dbReference>
<reference evidence="3 4" key="1">
    <citation type="submission" date="2020-02" db="EMBL/GenBank/DDBJ databases">
        <title>Full genome sequence of Nocardioides sp. R-3366.</title>
        <authorList>
            <person name="Im W.-T."/>
        </authorList>
    </citation>
    <scope>NUCLEOTIDE SEQUENCE [LARGE SCALE GENOMIC DNA]</scope>
    <source>
        <strain evidence="3 4">R-3366</strain>
    </source>
</reference>
<name>A0A6G6WGU1_9ACTN</name>
<dbReference type="KEGG" id="nano:G5V58_18055"/>
<evidence type="ECO:0000256" key="1">
    <source>
        <dbReference type="SAM" id="MobiDB-lite"/>
    </source>
</evidence>
<keyword evidence="4" id="KW-1185">Reference proteome</keyword>
<dbReference type="Proteomes" id="UP000502996">
    <property type="component" value="Chromosome"/>
</dbReference>
<feature type="compositionally biased region" description="Pro residues" evidence="1">
    <location>
        <begin position="1"/>
        <end position="19"/>
    </location>
</feature>
<feature type="region of interest" description="Disordered" evidence="1">
    <location>
        <begin position="1"/>
        <end position="23"/>
    </location>
</feature>
<evidence type="ECO:0000256" key="2">
    <source>
        <dbReference type="SAM" id="Phobius"/>
    </source>
</evidence>
<feature type="transmembrane region" description="Helical" evidence="2">
    <location>
        <begin position="120"/>
        <end position="140"/>
    </location>
</feature>
<dbReference type="AlphaFoldDB" id="A0A6G6WGU1"/>
<proteinExistence type="predicted"/>
<evidence type="ECO:0000313" key="4">
    <source>
        <dbReference type="Proteomes" id="UP000502996"/>
    </source>
</evidence>
<evidence type="ECO:0000313" key="3">
    <source>
        <dbReference type="EMBL" id="QIG44429.1"/>
    </source>
</evidence>
<sequence>MSMPPPGPPPASPPPPQPAPDDLGWLRVTLQGSVLTSNMITPAVSINGYRVPAQYGDNVIPVHAGPNRVDVSCQWLMTYGQASLETQVPPGGQVQVFYAAPMHQFSKGAIGFQRQKRPGVLGFWLLLGVVLLVVLALIILPNL</sequence>
<gene>
    <name evidence="3" type="ORF">G5V58_18055</name>
</gene>
<protein>
    <submittedName>
        <fullName evidence="3">Uncharacterized protein</fullName>
    </submittedName>
</protein>
<keyword evidence="2" id="KW-0812">Transmembrane</keyword>
<dbReference type="EMBL" id="CP049257">
    <property type="protein sequence ID" value="QIG44429.1"/>
    <property type="molecule type" value="Genomic_DNA"/>
</dbReference>
<organism evidence="3 4">
    <name type="scientific">Nocardioides anomalus</name>
    <dbReference type="NCBI Taxonomy" id="2712223"/>
    <lineage>
        <taxon>Bacteria</taxon>
        <taxon>Bacillati</taxon>
        <taxon>Actinomycetota</taxon>
        <taxon>Actinomycetes</taxon>
        <taxon>Propionibacteriales</taxon>
        <taxon>Nocardioidaceae</taxon>
        <taxon>Nocardioides</taxon>
    </lineage>
</organism>
<accession>A0A6G6WGU1</accession>
<keyword evidence="2" id="KW-1133">Transmembrane helix</keyword>
<keyword evidence="2" id="KW-0472">Membrane</keyword>